<name>A0ABV6ZU65_9PROT</name>
<proteinExistence type="predicted"/>
<feature type="region of interest" description="Disordered" evidence="1">
    <location>
        <begin position="22"/>
        <end position="165"/>
    </location>
</feature>
<accession>A0ABV6ZU65</accession>
<comment type="caution">
    <text evidence="2">The sequence shown here is derived from an EMBL/GenBank/DDBJ whole genome shotgun (WGS) entry which is preliminary data.</text>
</comment>
<evidence type="ECO:0000313" key="2">
    <source>
        <dbReference type="EMBL" id="MFC2924985.1"/>
    </source>
</evidence>
<dbReference type="EMBL" id="JBHRSV010000001">
    <property type="protein sequence ID" value="MFC2924985.1"/>
    <property type="molecule type" value="Genomic_DNA"/>
</dbReference>
<gene>
    <name evidence="2" type="ORF">ACFOOR_02580</name>
</gene>
<evidence type="ECO:0000313" key="3">
    <source>
        <dbReference type="Proteomes" id="UP001595379"/>
    </source>
</evidence>
<organism evidence="2 3">
    <name type="scientific">Hyphobacterium vulgare</name>
    <dbReference type="NCBI Taxonomy" id="1736751"/>
    <lineage>
        <taxon>Bacteria</taxon>
        <taxon>Pseudomonadati</taxon>
        <taxon>Pseudomonadota</taxon>
        <taxon>Alphaproteobacteria</taxon>
        <taxon>Maricaulales</taxon>
        <taxon>Maricaulaceae</taxon>
        <taxon>Hyphobacterium</taxon>
    </lineage>
</organism>
<feature type="compositionally biased region" description="Acidic residues" evidence="1">
    <location>
        <begin position="112"/>
        <end position="155"/>
    </location>
</feature>
<keyword evidence="3" id="KW-1185">Reference proteome</keyword>
<dbReference type="Proteomes" id="UP001595379">
    <property type="component" value="Unassembled WGS sequence"/>
</dbReference>
<sequence>MLCDILKTFPFSRDGVDSHMAKAGEQVDIPDALVPGLQRDRYVKPVGEQGDELKSQPAAPENKALGNAPENKDDDTEVVAEDAADNESGEDSSAEDTSTTGAEPGGDPVDGSTEDDAAEDADDSEDDATDEPGEEDASSDDGETVGVPDEGDAESAAEPAQEEDRAALRAEYTEKFGTKPYNGWDAATLRQKIAEAK</sequence>
<reference evidence="3" key="1">
    <citation type="journal article" date="2019" name="Int. J. Syst. Evol. Microbiol.">
        <title>The Global Catalogue of Microorganisms (GCM) 10K type strain sequencing project: providing services to taxonomists for standard genome sequencing and annotation.</title>
        <authorList>
            <consortium name="The Broad Institute Genomics Platform"/>
            <consortium name="The Broad Institute Genome Sequencing Center for Infectious Disease"/>
            <person name="Wu L."/>
            <person name="Ma J."/>
        </authorList>
    </citation>
    <scope>NUCLEOTIDE SEQUENCE [LARGE SCALE GENOMIC DNA]</scope>
    <source>
        <strain evidence="3">KCTC 52487</strain>
    </source>
</reference>
<protein>
    <submittedName>
        <fullName evidence="2">Uncharacterized protein</fullName>
    </submittedName>
</protein>
<feature type="compositionally biased region" description="Acidic residues" evidence="1">
    <location>
        <begin position="72"/>
        <end position="94"/>
    </location>
</feature>
<evidence type="ECO:0000256" key="1">
    <source>
        <dbReference type="SAM" id="MobiDB-lite"/>
    </source>
</evidence>
<dbReference type="RefSeq" id="WP_343163868.1">
    <property type="nucleotide sequence ID" value="NZ_JBHRSV010000001.1"/>
</dbReference>